<name>A0A2P5DCA1_PARAD</name>
<dbReference type="AlphaFoldDB" id="A0A2P5DCA1"/>
<dbReference type="OrthoDB" id="10581756at2759"/>
<keyword evidence="2" id="KW-1185">Reference proteome</keyword>
<dbReference type="Proteomes" id="UP000237105">
    <property type="component" value="Unassembled WGS sequence"/>
</dbReference>
<proteinExistence type="predicted"/>
<protein>
    <submittedName>
        <fullName evidence="1">Uncharacterized protein</fullName>
    </submittedName>
</protein>
<accession>A0A2P5DCA1</accession>
<dbReference type="EMBL" id="JXTB01000047">
    <property type="protein sequence ID" value="PON70915.1"/>
    <property type="molecule type" value="Genomic_DNA"/>
</dbReference>
<evidence type="ECO:0000313" key="1">
    <source>
        <dbReference type="EMBL" id="PON70915.1"/>
    </source>
</evidence>
<reference evidence="2" key="1">
    <citation type="submission" date="2016-06" db="EMBL/GenBank/DDBJ databases">
        <title>Parallel loss of symbiosis genes in relatives of nitrogen-fixing non-legume Parasponia.</title>
        <authorList>
            <person name="Van Velzen R."/>
            <person name="Holmer R."/>
            <person name="Bu F."/>
            <person name="Rutten L."/>
            <person name="Van Zeijl A."/>
            <person name="Liu W."/>
            <person name="Santuari L."/>
            <person name="Cao Q."/>
            <person name="Sharma T."/>
            <person name="Shen D."/>
            <person name="Roswanjaya Y."/>
            <person name="Wardhani T."/>
            <person name="Kalhor M.S."/>
            <person name="Jansen J."/>
            <person name="Van den Hoogen J."/>
            <person name="Gungor B."/>
            <person name="Hartog M."/>
            <person name="Hontelez J."/>
            <person name="Verver J."/>
            <person name="Yang W.-C."/>
            <person name="Schijlen E."/>
            <person name="Repin R."/>
            <person name="Schilthuizen M."/>
            <person name="Schranz E."/>
            <person name="Heidstra R."/>
            <person name="Miyata K."/>
            <person name="Fedorova E."/>
            <person name="Kohlen W."/>
            <person name="Bisseling T."/>
            <person name="Smit S."/>
            <person name="Geurts R."/>
        </authorList>
    </citation>
    <scope>NUCLEOTIDE SEQUENCE [LARGE SCALE GENOMIC DNA]</scope>
    <source>
        <strain evidence="2">cv. WU1-14</strain>
    </source>
</reference>
<comment type="caution">
    <text evidence="1">The sequence shown here is derived from an EMBL/GenBank/DDBJ whole genome shotgun (WGS) entry which is preliminary data.</text>
</comment>
<gene>
    <name evidence="1" type="ORF">PanWU01x14_076250</name>
</gene>
<evidence type="ECO:0000313" key="2">
    <source>
        <dbReference type="Proteomes" id="UP000237105"/>
    </source>
</evidence>
<sequence length="130" mass="13923">LTDAPRVVAFAEEDACLVSFNTDIEVVSFSTTLVAIIGDDYSRIGIEVVSFTGDDSSITGLKFVSLVGHASYYIDTDEFSSNSLSDVFDRDDTCGISELAPSSIGSFDIDGERLGVVFSGSIARQDKFLL</sequence>
<feature type="non-terminal residue" evidence="1">
    <location>
        <position position="1"/>
    </location>
</feature>
<organism evidence="1 2">
    <name type="scientific">Parasponia andersonii</name>
    <name type="common">Sponia andersonii</name>
    <dbReference type="NCBI Taxonomy" id="3476"/>
    <lineage>
        <taxon>Eukaryota</taxon>
        <taxon>Viridiplantae</taxon>
        <taxon>Streptophyta</taxon>
        <taxon>Embryophyta</taxon>
        <taxon>Tracheophyta</taxon>
        <taxon>Spermatophyta</taxon>
        <taxon>Magnoliopsida</taxon>
        <taxon>eudicotyledons</taxon>
        <taxon>Gunneridae</taxon>
        <taxon>Pentapetalae</taxon>
        <taxon>rosids</taxon>
        <taxon>fabids</taxon>
        <taxon>Rosales</taxon>
        <taxon>Cannabaceae</taxon>
        <taxon>Parasponia</taxon>
    </lineage>
</organism>